<evidence type="ECO:0000313" key="1">
    <source>
        <dbReference type="EMBL" id="KAK3067272.1"/>
    </source>
</evidence>
<reference evidence="1" key="1">
    <citation type="submission" date="2024-09" db="EMBL/GenBank/DDBJ databases">
        <title>Black Yeasts Isolated from many extreme environments.</title>
        <authorList>
            <person name="Coleine C."/>
            <person name="Stajich J.E."/>
            <person name="Selbmann L."/>
        </authorList>
    </citation>
    <scope>NUCLEOTIDE SEQUENCE</scope>
    <source>
        <strain evidence="1">CCFEE 5737</strain>
    </source>
</reference>
<keyword evidence="2" id="KW-1185">Reference proteome</keyword>
<evidence type="ECO:0000313" key="2">
    <source>
        <dbReference type="Proteomes" id="UP001186974"/>
    </source>
</evidence>
<name>A0ACC3DFF1_9PEZI</name>
<feature type="non-terminal residue" evidence="1">
    <location>
        <position position="1"/>
    </location>
</feature>
<protein>
    <submittedName>
        <fullName evidence="1">Uncharacterized protein</fullName>
    </submittedName>
</protein>
<comment type="caution">
    <text evidence="1">The sequence shown here is derived from an EMBL/GenBank/DDBJ whole genome shotgun (WGS) entry which is preliminary data.</text>
</comment>
<gene>
    <name evidence="1" type="ORF">LTS18_001216</name>
</gene>
<organism evidence="1 2">
    <name type="scientific">Coniosporium uncinatum</name>
    <dbReference type="NCBI Taxonomy" id="93489"/>
    <lineage>
        <taxon>Eukaryota</taxon>
        <taxon>Fungi</taxon>
        <taxon>Dikarya</taxon>
        <taxon>Ascomycota</taxon>
        <taxon>Pezizomycotina</taxon>
        <taxon>Dothideomycetes</taxon>
        <taxon>Dothideomycetes incertae sedis</taxon>
        <taxon>Coniosporium</taxon>
    </lineage>
</organism>
<accession>A0ACC3DFF1</accession>
<sequence>PIHCLLTMGGAELALDVKNFDGWVINTLFAKIEATMRTTKHSRMRKTFNQHGELTRQTPYMPLNLENSTPSELATDDKDVWVGSLHPLVSLIRPAEDGEEINVLVRENDGSLEVTANCSDARLRMGVHKGEALVRWDHIAYAGERDASFNGLRPSLGLDMQDDNSDLDMADTMAGEEITNDSQQSGLHTWADNLDCLDDEETEDREVSGSDADMGGRI</sequence>
<dbReference type="EMBL" id="JAWDJW010005566">
    <property type="protein sequence ID" value="KAK3067272.1"/>
    <property type="molecule type" value="Genomic_DNA"/>
</dbReference>
<proteinExistence type="predicted"/>
<dbReference type="Proteomes" id="UP001186974">
    <property type="component" value="Unassembled WGS sequence"/>
</dbReference>